<proteinExistence type="predicted"/>
<organism evidence="1">
    <name type="scientific">viral metagenome</name>
    <dbReference type="NCBI Taxonomy" id="1070528"/>
    <lineage>
        <taxon>unclassified sequences</taxon>
        <taxon>metagenomes</taxon>
        <taxon>organismal metagenomes</taxon>
    </lineage>
</organism>
<accession>A0A6C0LUR0</accession>
<evidence type="ECO:0000313" key="1">
    <source>
        <dbReference type="EMBL" id="QHU33738.1"/>
    </source>
</evidence>
<sequence>MSLHLSASDMSDYMGFATAGSSSLHPVMRQQFQQTRQANPSNVQRPINIVPTKQAVEVKQPFVAAHPPVAPGQRTQTRQPPRASLLAARKAAMAKPNVPAPAAASLTESSLMGPRLDHVEKTLKEVCENITAVDNNQTRVEEVVNTSWLVADVVCDTTEYVTTNDNHEEAVANTPSTVVTSKQRVSVTYPMVESVVDGNEVFLMRRRAVDPETAEVVASWIVVYKPSDTVEAADGDVAYVTNFSFW</sequence>
<dbReference type="AlphaFoldDB" id="A0A6C0LUR0"/>
<reference evidence="1" key="1">
    <citation type="journal article" date="2020" name="Nature">
        <title>Giant virus diversity and host interactions through global metagenomics.</title>
        <authorList>
            <person name="Schulz F."/>
            <person name="Roux S."/>
            <person name="Paez-Espino D."/>
            <person name="Jungbluth S."/>
            <person name="Walsh D.A."/>
            <person name="Denef V.J."/>
            <person name="McMahon K.D."/>
            <person name="Konstantinidis K.T."/>
            <person name="Eloe-Fadrosh E.A."/>
            <person name="Kyrpides N.C."/>
            <person name="Woyke T."/>
        </authorList>
    </citation>
    <scope>NUCLEOTIDE SEQUENCE</scope>
    <source>
        <strain evidence="1">GVMAG-S-1016704-121</strain>
    </source>
</reference>
<name>A0A6C0LUR0_9ZZZZ</name>
<protein>
    <submittedName>
        <fullName evidence="1">Uncharacterized protein</fullName>
    </submittedName>
</protein>
<dbReference type="EMBL" id="MN740561">
    <property type="protein sequence ID" value="QHU33738.1"/>
    <property type="molecule type" value="Genomic_DNA"/>
</dbReference>